<protein>
    <submittedName>
        <fullName evidence="2">Similar to ABCC12: ATP-binding cassette sub-family C member 12 (Homo sapiens)</fullName>
    </submittedName>
</protein>
<reference evidence="2" key="1">
    <citation type="submission" date="2021-04" db="EMBL/GenBank/DDBJ databases">
        <authorList>
            <person name="Chebbi M.A.C M."/>
        </authorList>
    </citation>
    <scope>NUCLEOTIDE SEQUENCE</scope>
</reference>
<evidence type="ECO:0000313" key="3">
    <source>
        <dbReference type="Proteomes" id="UP000786811"/>
    </source>
</evidence>
<keyword evidence="1" id="KW-0472">Membrane</keyword>
<keyword evidence="1" id="KW-0812">Transmembrane</keyword>
<evidence type="ECO:0000256" key="1">
    <source>
        <dbReference type="SAM" id="Phobius"/>
    </source>
</evidence>
<feature type="transmembrane region" description="Helical" evidence="1">
    <location>
        <begin position="145"/>
        <end position="167"/>
    </location>
</feature>
<dbReference type="GO" id="GO:0005524">
    <property type="term" value="F:ATP binding"/>
    <property type="evidence" value="ECO:0007669"/>
    <property type="project" value="UniProtKB-KW"/>
</dbReference>
<evidence type="ECO:0000313" key="2">
    <source>
        <dbReference type="EMBL" id="CAG5088729.1"/>
    </source>
</evidence>
<feature type="transmembrane region" description="Helical" evidence="1">
    <location>
        <begin position="217"/>
        <end position="237"/>
    </location>
</feature>
<comment type="caution">
    <text evidence="2">The sequence shown here is derived from an EMBL/GenBank/DDBJ whole genome shotgun (WGS) entry which is preliminary data.</text>
</comment>
<dbReference type="EMBL" id="CAJNRD030001119">
    <property type="protein sequence ID" value="CAG5088729.1"/>
    <property type="molecule type" value="Genomic_DNA"/>
</dbReference>
<dbReference type="AlphaFoldDB" id="A0A8J2MIZ3"/>
<gene>
    <name evidence="2" type="ORF">HICCMSTLAB_LOCUS4959</name>
</gene>
<keyword evidence="2" id="KW-0547">Nucleotide-binding</keyword>
<keyword evidence="3" id="KW-1185">Reference proteome</keyword>
<keyword evidence="2" id="KW-0067">ATP-binding</keyword>
<accession>A0A8J2MIZ3</accession>
<dbReference type="OrthoDB" id="8174258at2759"/>
<dbReference type="Proteomes" id="UP000786811">
    <property type="component" value="Unassembled WGS sequence"/>
</dbReference>
<organism evidence="2 3">
    <name type="scientific">Cotesia congregata</name>
    <name type="common">Parasitoid wasp</name>
    <name type="synonym">Apanteles congregatus</name>
    <dbReference type="NCBI Taxonomy" id="51543"/>
    <lineage>
        <taxon>Eukaryota</taxon>
        <taxon>Metazoa</taxon>
        <taxon>Ecdysozoa</taxon>
        <taxon>Arthropoda</taxon>
        <taxon>Hexapoda</taxon>
        <taxon>Insecta</taxon>
        <taxon>Pterygota</taxon>
        <taxon>Neoptera</taxon>
        <taxon>Endopterygota</taxon>
        <taxon>Hymenoptera</taxon>
        <taxon>Apocrita</taxon>
        <taxon>Ichneumonoidea</taxon>
        <taxon>Braconidae</taxon>
        <taxon>Microgastrinae</taxon>
        <taxon>Cotesia</taxon>
    </lineage>
</organism>
<proteinExistence type="predicted"/>
<name>A0A8J2MIZ3_COTCN</name>
<keyword evidence="1" id="KW-1133">Transmembrane helix</keyword>
<sequence>MSSSSLGIINDACTSFDNNGQGKLLPRKKNDKYSSTYVQHNRLSRYTTALANCVPVRFKKIPGSQIPLDKIGLLSSVSFSWINEYIKVGYKNGLRDKPLPSISTQESCQVNGSRIDTLWHNHVVERGQAGASVPRIAWHFVKTRVLVSSFIYFLGMLIALTSPIIVLQKIIRATEDRVNMTSTLDKNTTTSINSTSANNTFRNISKNFKHEIIMDQVIIFSHIGILISAEIVSYFLIAWSASLNLRTATRLRSACLTLAYKKLIKSSIRFNAPVHQV</sequence>
<feature type="non-terminal residue" evidence="2">
    <location>
        <position position="1"/>
    </location>
</feature>